<gene>
    <name evidence="7" type="ORF">A2856_03705</name>
</gene>
<keyword evidence="2" id="KW-0964">Secreted</keyword>
<evidence type="ECO:0000256" key="3">
    <source>
        <dbReference type="ARBA" id="ARBA00022729"/>
    </source>
</evidence>
<feature type="transmembrane region" description="Helical" evidence="6">
    <location>
        <begin position="79"/>
        <end position="99"/>
    </location>
</feature>
<evidence type="ECO:0000256" key="4">
    <source>
        <dbReference type="ARBA" id="ARBA00022837"/>
    </source>
</evidence>
<evidence type="ECO:0000256" key="2">
    <source>
        <dbReference type="ARBA" id="ARBA00022525"/>
    </source>
</evidence>
<dbReference type="Pfam" id="PF18884">
    <property type="entry name" value="TSP3_bac"/>
    <property type="match status" value="1"/>
</dbReference>
<proteinExistence type="predicted"/>
<feature type="compositionally biased region" description="Pro residues" evidence="5">
    <location>
        <begin position="40"/>
        <end position="61"/>
    </location>
</feature>
<feature type="compositionally biased region" description="Pro residues" evidence="5">
    <location>
        <begin position="110"/>
        <end position="135"/>
    </location>
</feature>
<comment type="subcellular location">
    <subcellularLocation>
        <location evidence="1">Secreted</location>
    </subcellularLocation>
</comment>
<keyword evidence="4" id="KW-0106">Calcium</keyword>
<dbReference type="EMBL" id="MGDT01000003">
    <property type="protein sequence ID" value="OGL67145.1"/>
    <property type="molecule type" value="Genomic_DNA"/>
</dbReference>
<keyword evidence="6" id="KW-0812">Transmembrane</keyword>
<evidence type="ECO:0000256" key="6">
    <source>
        <dbReference type="SAM" id="Phobius"/>
    </source>
</evidence>
<accession>A0A1F7TME6</accession>
<name>A0A1F7TME6_9BACT</name>
<dbReference type="InterPro" id="IPR059100">
    <property type="entry name" value="TSP3_bac"/>
</dbReference>
<dbReference type="STRING" id="1802385.A2856_03705"/>
<keyword evidence="6" id="KW-1133">Transmembrane helix</keyword>
<evidence type="ECO:0000313" key="8">
    <source>
        <dbReference type="Proteomes" id="UP000177885"/>
    </source>
</evidence>
<keyword evidence="6" id="KW-0472">Membrane</keyword>
<protein>
    <submittedName>
        <fullName evidence="7">Uncharacterized protein</fullName>
    </submittedName>
</protein>
<feature type="region of interest" description="Disordered" evidence="5">
    <location>
        <begin position="103"/>
        <end position="144"/>
    </location>
</feature>
<reference evidence="7 8" key="1">
    <citation type="journal article" date="2016" name="Nat. Commun.">
        <title>Thousands of microbial genomes shed light on interconnected biogeochemical processes in an aquifer system.</title>
        <authorList>
            <person name="Anantharaman K."/>
            <person name="Brown C.T."/>
            <person name="Hug L.A."/>
            <person name="Sharon I."/>
            <person name="Castelle C.J."/>
            <person name="Probst A.J."/>
            <person name="Thomas B.C."/>
            <person name="Singh A."/>
            <person name="Wilkins M.J."/>
            <person name="Karaoz U."/>
            <person name="Brodie E.L."/>
            <person name="Williams K.H."/>
            <person name="Hubbard S.S."/>
            <person name="Banfield J.F."/>
        </authorList>
    </citation>
    <scope>NUCLEOTIDE SEQUENCE [LARGE SCALE GENOMIC DNA]</scope>
</reference>
<dbReference type="Proteomes" id="UP000177885">
    <property type="component" value="Unassembled WGS sequence"/>
</dbReference>
<evidence type="ECO:0000256" key="5">
    <source>
        <dbReference type="SAM" id="MobiDB-lite"/>
    </source>
</evidence>
<feature type="region of interest" description="Disordered" evidence="5">
    <location>
        <begin position="34"/>
        <end position="72"/>
    </location>
</feature>
<organism evidence="7 8">
    <name type="scientific">Candidatus Uhrbacteria bacterium RIFCSPHIGHO2_01_FULL_63_20</name>
    <dbReference type="NCBI Taxonomy" id="1802385"/>
    <lineage>
        <taxon>Bacteria</taxon>
        <taxon>Candidatus Uhriibacteriota</taxon>
    </lineage>
</organism>
<evidence type="ECO:0000313" key="7">
    <source>
        <dbReference type="EMBL" id="OGL67145.1"/>
    </source>
</evidence>
<keyword evidence="3" id="KW-0732">Signal</keyword>
<dbReference type="AlphaFoldDB" id="A0A1F7TME6"/>
<evidence type="ECO:0000256" key="1">
    <source>
        <dbReference type="ARBA" id="ARBA00004613"/>
    </source>
</evidence>
<sequence length="274" mass="28448">MADAPTIQTPAGAIASSKTSVAFFVMPEKYRGGAQAMTQPKPPAPVTAPVAVAPPPPPKPAAPTGKPVPMKKKSKTPTILLIVGLALLASLGFGAYFLLRPTTPAVTTPSPRPVPTPTPTPTPPPPEPEPEPVPIPGADQDGDGLTDIEERLIYGSDPANTDTDADGYPDALEVENRYNPAAVAPRTLLEAGVVRLLEEGPGGPLAYAILYPTGWSVAVADDSASVTFTAPTGETVTFRSDLGTFATDLGIKTTVDYGKTIEMMTNSLTTRQEP</sequence>
<comment type="caution">
    <text evidence="7">The sequence shown here is derived from an EMBL/GenBank/DDBJ whole genome shotgun (WGS) entry which is preliminary data.</text>
</comment>